<protein>
    <recommendedName>
        <fullName evidence="2">DUF4124 domain-containing protein</fullName>
    </recommendedName>
</protein>
<dbReference type="OrthoDB" id="7064973at2"/>
<dbReference type="KEGG" id="woc:BA177_00770"/>
<accession>A0A193LBN9</accession>
<dbReference type="EMBL" id="CP016268">
    <property type="protein sequence ID" value="ANO49945.1"/>
    <property type="molecule type" value="Genomic_DNA"/>
</dbReference>
<gene>
    <name evidence="3" type="ORF">BA177_00770</name>
</gene>
<keyword evidence="1" id="KW-0732">Signal</keyword>
<sequence>MRLFLITFLLLALAGGAALADTPQKLYRWVDKEGVVHYGDSVPPEYAEVEKQVLNDAGVTVGVLQGKKTPEEIAEEQRQEEARMQRELQRRADQALLATYLSIDEIEMHRDRRVELFQAQARVTELYLRNLQRRMASLEDEASRFQPYSADADAPMIDPDLADDLNETRKTIERHEANLQRFRDDEQTIVARFDSDIDRFKALKGLN</sequence>
<proteinExistence type="predicted"/>
<evidence type="ECO:0000259" key="2">
    <source>
        <dbReference type="Pfam" id="PF13511"/>
    </source>
</evidence>
<dbReference type="Pfam" id="PF13511">
    <property type="entry name" value="DUF4124"/>
    <property type="match status" value="1"/>
</dbReference>
<dbReference type="RefSeq" id="WP_068611867.1">
    <property type="nucleotide sequence ID" value="NZ_CP016268.1"/>
</dbReference>
<keyword evidence="4" id="KW-1185">Reference proteome</keyword>
<feature type="chain" id="PRO_5008259997" description="DUF4124 domain-containing protein" evidence="1">
    <location>
        <begin position="21"/>
        <end position="207"/>
    </location>
</feature>
<reference evidence="3 4" key="1">
    <citation type="submission" date="2016-06" db="EMBL/GenBank/DDBJ databases">
        <title>Complete genome sequence of a deep-branching marine Gamma Proteobacterium Woeseia oceani type strain XK5.</title>
        <authorList>
            <person name="Mu D."/>
            <person name="Du Z."/>
        </authorList>
    </citation>
    <scope>NUCLEOTIDE SEQUENCE [LARGE SCALE GENOMIC DNA]</scope>
    <source>
        <strain evidence="3 4">XK5</strain>
    </source>
</reference>
<evidence type="ECO:0000256" key="1">
    <source>
        <dbReference type="SAM" id="SignalP"/>
    </source>
</evidence>
<organism evidence="3 4">
    <name type="scientific">Woeseia oceani</name>
    <dbReference type="NCBI Taxonomy" id="1548547"/>
    <lineage>
        <taxon>Bacteria</taxon>
        <taxon>Pseudomonadati</taxon>
        <taxon>Pseudomonadota</taxon>
        <taxon>Gammaproteobacteria</taxon>
        <taxon>Woeseiales</taxon>
        <taxon>Woeseiaceae</taxon>
        <taxon>Woeseia</taxon>
    </lineage>
</organism>
<dbReference type="STRING" id="1548547.BA177_00770"/>
<feature type="signal peptide" evidence="1">
    <location>
        <begin position="1"/>
        <end position="20"/>
    </location>
</feature>
<dbReference type="Proteomes" id="UP000092695">
    <property type="component" value="Chromosome"/>
</dbReference>
<feature type="domain" description="DUF4124" evidence="2">
    <location>
        <begin position="10"/>
        <end position="79"/>
    </location>
</feature>
<dbReference type="InterPro" id="IPR025392">
    <property type="entry name" value="DUF4124"/>
</dbReference>
<name>A0A193LBN9_9GAMM</name>
<dbReference type="AlphaFoldDB" id="A0A193LBN9"/>
<evidence type="ECO:0000313" key="3">
    <source>
        <dbReference type="EMBL" id="ANO49945.1"/>
    </source>
</evidence>
<evidence type="ECO:0000313" key="4">
    <source>
        <dbReference type="Proteomes" id="UP000092695"/>
    </source>
</evidence>